<gene>
    <name evidence="2" type="ORF">XTPLMG728_0595</name>
</gene>
<dbReference type="InterPro" id="IPR016181">
    <property type="entry name" value="Acyl_CoA_acyltransferase"/>
</dbReference>
<dbReference type="RefSeq" id="WP_053839979.1">
    <property type="nucleotide sequence ID" value="NZ_CP076250.1"/>
</dbReference>
<dbReference type="PROSITE" id="PS51729">
    <property type="entry name" value="GNAT_YJDJ"/>
    <property type="match status" value="1"/>
</dbReference>
<sequence>MSAASLPPIEHDPQRQRFTLQLDGHEAGLDYLLQDGRMVVTHTGVPGAIGGRGLAARLVSAALEHARAQGLKVVPACSYAALFVQRHPEYADVLG</sequence>
<organism evidence="2 3">
    <name type="scientific">Xanthomonas graminis pv. poae</name>
    <dbReference type="NCBI Taxonomy" id="227946"/>
    <lineage>
        <taxon>Bacteria</taxon>
        <taxon>Pseudomonadati</taxon>
        <taxon>Pseudomonadota</taxon>
        <taxon>Gammaproteobacteria</taxon>
        <taxon>Lysobacterales</taxon>
        <taxon>Lysobacteraceae</taxon>
        <taxon>Xanthomonas</taxon>
        <taxon>Xanthomonas translucens group</taxon>
        <taxon>Xanthomonas graminis</taxon>
    </lineage>
</organism>
<protein>
    <recommendedName>
        <fullName evidence="1">N-acetyltransferase domain-containing protein</fullName>
    </recommendedName>
</protein>
<dbReference type="EMBL" id="CXOK01000017">
    <property type="protein sequence ID" value="CTP84561.1"/>
    <property type="molecule type" value="Genomic_DNA"/>
</dbReference>
<reference evidence="2 3" key="1">
    <citation type="submission" date="2015-07" db="EMBL/GenBank/DDBJ databases">
        <authorList>
            <person name="Noorani M."/>
        </authorList>
    </citation>
    <scope>NUCLEOTIDE SEQUENCE [LARGE SCALE GENOMIC DNA]</scope>
    <source>
        <strain evidence="2">LMG728</strain>
    </source>
</reference>
<dbReference type="Pfam" id="PF14542">
    <property type="entry name" value="Acetyltransf_CG"/>
    <property type="match status" value="1"/>
</dbReference>
<dbReference type="InterPro" id="IPR031165">
    <property type="entry name" value="GNAT_YJDJ"/>
</dbReference>
<evidence type="ECO:0000313" key="2">
    <source>
        <dbReference type="EMBL" id="CTP84561.1"/>
    </source>
</evidence>
<dbReference type="AlphaFoldDB" id="A0A0K2ZFQ5"/>
<dbReference type="Proteomes" id="UP000041247">
    <property type="component" value="Unassembled WGS sequence"/>
</dbReference>
<dbReference type="PANTHER" id="PTHR31435:SF9">
    <property type="entry name" value="PROTEIN NATD1"/>
    <property type="match status" value="1"/>
</dbReference>
<proteinExistence type="predicted"/>
<evidence type="ECO:0000259" key="1">
    <source>
        <dbReference type="PROSITE" id="PS51729"/>
    </source>
</evidence>
<accession>A0A0K2ZFQ5</accession>
<dbReference type="SUPFAM" id="SSF55729">
    <property type="entry name" value="Acyl-CoA N-acyltransferases (Nat)"/>
    <property type="match status" value="1"/>
</dbReference>
<dbReference type="InterPro" id="IPR045057">
    <property type="entry name" value="Gcn5-rel_NAT"/>
</dbReference>
<evidence type="ECO:0000313" key="3">
    <source>
        <dbReference type="Proteomes" id="UP000041247"/>
    </source>
</evidence>
<dbReference type="Gene3D" id="3.40.630.30">
    <property type="match status" value="1"/>
</dbReference>
<feature type="domain" description="N-acetyltransferase" evidence="1">
    <location>
        <begin position="10"/>
        <end position="95"/>
    </location>
</feature>
<dbReference type="PANTHER" id="PTHR31435">
    <property type="entry name" value="PROTEIN NATD1"/>
    <property type="match status" value="1"/>
</dbReference>
<name>A0A0K2ZFQ5_9XANT</name>